<dbReference type="EMBL" id="CAKASE010000051">
    <property type="protein sequence ID" value="CAG9564427.1"/>
    <property type="molecule type" value="Genomic_DNA"/>
</dbReference>
<gene>
    <name evidence="3" type="ORF">DCHRY22_LOCUS5429</name>
</gene>
<feature type="transmembrane region" description="Helical" evidence="2">
    <location>
        <begin position="137"/>
        <end position="164"/>
    </location>
</feature>
<evidence type="ECO:0000313" key="4">
    <source>
        <dbReference type="Proteomes" id="UP000789524"/>
    </source>
</evidence>
<keyword evidence="4" id="KW-1185">Reference proteome</keyword>
<accession>A0A8J2QJR1</accession>
<dbReference type="OrthoDB" id="7484912at2759"/>
<comment type="caution">
    <text evidence="3">The sequence shown here is derived from an EMBL/GenBank/DDBJ whole genome shotgun (WGS) entry which is preliminary data.</text>
</comment>
<dbReference type="Proteomes" id="UP000789524">
    <property type="component" value="Unassembled WGS sequence"/>
</dbReference>
<keyword evidence="2" id="KW-0472">Membrane</keyword>
<keyword evidence="2" id="KW-1133">Transmembrane helix</keyword>
<dbReference type="AlphaFoldDB" id="A0A8J2QJR1"/>
<feature type="compositionally biased region" description="Basic and acidic residues" evidence="1">
    <location>
        <begin position="1"/>
        <end position="30"/>
    </location>
</feature>
<feature type="region of interest" description="Disordered" evidence="1">
    <location>
        <begin position="1"/>
        <end position="50"/>
    </location>
</feature>
<evidence type="ECO:0000256" key="1">
    <source>
        <dbReference type="SAM" id="MobiDB-lite"/>
    </source>
</evidence>
<organism evidence="3 4">
    <name type="scientific">Danaus chrysippus</name>
    <name type="common">African queen</name>
    <dbReference type="NCBI Taxonomy" id="151541"/>
    <lineage>
        <taxon>Eukaryota</taxon>
        <taxon>Metazoa</taxon>
        <taxon>Ecdysozoa</taxon>
        <taxon>Arthropoda</taxon>
        <taxon>Hexapoda</taxon>
        <taxon>Insecta</taxon>
        <taxon>Pterygota</taxon>
        <taxon>Neoptera</taxon>
        <taxon>Endopterygota</taxon>
        <taxon>Lepidoptera</taxon>
        <taxon>Glossata</taxon>
        <taxon>Ditrysia</taxon>
        <taxon>Papilionoidea</taxon>
        <taxon>Nymphalidae</taxon>
        <taxon>Danainae</taxon>
        <taxon>Danaini</taxon>
        <taxon>Danaina</taxon>
        <taxon>Danaus</taxon>
        <taxon>Anosia</taxon>
    </lineage>
</organism>
<proteinExistence type="predicted"/>
<evidence type="ECO:0000313" key="3">
    <source>
        <dbReference type="EMBL" id="CAG9564427.1"/>
    </source>
</evidence>
<sequence length="197" mass="21581">MCGDHPSVHKTEPGDDGRGSERDAEREKKTPTAQNKVLPTSSQIDKPVSEHGLRVTRHRAGGRDLVHAALSSFRWPPYLLGVWVCVVLLTHALHCAAALLERSLPVVRNACQYSRSWTESSWVGSGRGEGVLRVRPLLLALCTALLYVVYGCLLAAQALLLWAIEPLYAEGEAPGDDLPILTDYLDDCSHVNVAHKQ</sequence>
<evidence type="ECO:0000256" key="2">
    <source>
        <dbReference type="SAM" id="Phobius"/>
    </source>
</evidence>
<feature type="transmembrane region" description="Helical" evidence="2">
    <location>
        <begin position="78"/>
        <end position="100"/>
    </location>
</feature>
<protein>
    <submittedName>
        <fullName evidence="3">(African queen) hypothetical protein</fullName>
    </submittedName>
</protein>
<name>A0A8J2QJR1_9NEOP</name>
<feature type="compositionally biased region" description="Polar residues" evidence="1">
    <location>
        <begin position="31"/>
        <end position="44"/>
    </location>
</feature>
<keyword evidence="2" id="KW-0812">Transmembrane</keyword>
<reference evidence="3" key="1">
    <citation type="submission" date="2021-09" db="EMBL/GenBank/DDBJ databases">
        <authorList>
            <person name="Martin H S."/>
        </authorList>
    </citation>
    <scope>NUCLEOTIDE SEQUENCE</scope>
</reference>